<keyword evidence="7" id="KW-1185">Reference proteome</keyword>
<keyword evidence="2" id="KW-0378">Hydrolase</keyword>
<evidence type="ECO:0000256" key="1">
    <source>
        <dbReference type="ARBA" id="ARBA00022723"/>
    </source>
</evidence>
<protein>
    <submittedName>
        <fullName evidence="6">Metallophosphoesterase</fullName>
    </submittedName>
</protein>
<dbReference type="PANTHER" id="PTHR42988">
    <property type="entry name" value="PHOSPHOHYDROLASE"/>
    <property type="match status" value="1"/>
</dbReference>
<keyword evidence="1" id="KW-0479">Metal-binding</keyword>
<accession>A0ABY5MTV0</accession>
<keyword evidence="3" id="KW-0408">Iron</keyword>
<dbReference type="RefSeq" id="WP_249454697.1">
    <property type="nucleotide sequence ID" value="NZ_CP097253.1"/>
</dbReference>
<dbReference type="Gene3D" id="3.60.21.10">
    <property type="match status" value="1"/>
</dbReference>
<sequence length="1097" mass="123367">MNDERTFRWLHLSDLHVGMKEQSSLWPNVKSALLADLQSLLKRTGTIDVIIFSGDMTNRGKPDEFAILQNILTEIRDVAKLYGPSPQFLFVPGNHDLQRPRKSAAPHLVLKRWWDEPAAQEQFWEPRSDLQRAVTKSFLHYSNWTASGSALHSLSTHSRGILPGDFSGSWQGPGIKVGIVGLNSTWLQLDAGDYEKKLHVDLRQILAVTNHAPEEWCAKNDINLIVTHHPPSWLHPSSLATWESEINPPGRFDVHFFGHMHVPDAQTILQSGSTGRTTVQAASAFGLESLGNGQSRVHGFNVGEIRLDKTKKYRRIWPRVLKRHTSGRMRFVADTDFELNEGNYFEEQYGSAPDRQHALDSLPATLATKKISPGEGTSAEELEAVRYKLLPATSHRNVRLPEQEACIGYLKTTRTAWIQADWGLGSDGFVWSVLQRRGHLEGTVYRFDCSNYESRDRFLDGVRRLAGISFEKLCEVISRQSNAYILFDNVNPTCTDENGHSIAYDIAELMLVVNDYCPEASVLVRSRGAPPAEIPSVRLRALDEPDIAVYVSDSPYSAQALKSPDFPSKLHRLTDGTPSRLDRALRELNVVGISDLVAYNSDYVPALTTQSSAPATLVQAITVLSQSDDIAEQRALSLLQVLSTFPQGEELEGIRRFNVTYQFFATSATLLHDQGLIDSNSLSEVSGKTSGRDVRVLSVARDVRDYIRATIGDESAERLHNRAMELYFGSDWRNGLLKTKSGHRYDEPLQFEFRISNASALLLRHIASLQSSGDDIAIRSSFRLLTTYLGSLVEGAHYRSVVALSSDLEPFVSMASAVERDLIAYQNAKSLRMLGEGERAREVLEGINSALLTKDLRRSTLLNLALCYQSLDDPRAVSTAEKVISMGKAESSAVQAEAIIIRSAYTGDERRKRLLDLENTAKRKKFDQMVNTIALIRADDMSLDEVQRTQILDEVLDRSRNKKDFYNGVRALIKICAAKIAKGEYLTERDRSHLIDAYHFLYNERLSALFEECSDTLWADFERTGDVGNLLRLFRHSSFIWRLLGREQKEKGYIKRLAKRAPKLGVSVELERERAYYLARASATIASNDELPRKIER</sequence>
<dbReference type="Pfam" id="PF00149">
    <property type="entry name" value="Metallophos"/>
    <property type="match status" value="1"/>
</dbReference>
<dbReference type="InterPro" id="IPR029052">
    <property type="entry name" value="Metallo-depent_PP-like"/>
</dbReference>
<gene>
    <name evidence="6" type="ORF">M1K48_09280</name>
</gene>
<name>A0ABY5MTV0_9SPHN</name>
<evidence type="ECO:0000256" key="4">
    <source>
        <dbReference type="ARBA" id="ARBA00025742"/>
    </source>
</evidence>
<feature type="domain" description="Calcineurin-like phosphoesterase" evidence="5">
    <location>
        <begin position="8"/>
        <end position="263"/>
    </location>
</feature>
<dbReference type="EMBL" id="CP097253">
    <property type="protein sequence ID" value="UUR07140.1"/>
    <property type="molecule type" value="Genomic_DNA"/>
</dbReference>
<dbReference type="Proteomes" id="UP000831921">
    <property type="component" value="Chromosome"/>
</dbReference>
<organism evidence="6 7">
    <name type="scientific">Sphingomonas glaciei</name>
    <dbReference type="NCBI Taxonomy" id="2938948"/>
    <lineage>
        <taxon>Bacteria</taxon>
        <taxon>Pseudomonadati</taxon>
        <taxon>Pseudomonadota</taxon>
        <taxon>Alphaproteobacteria</taxon>
        <taxon>Sphingomonadales</taxon>
        <taxon>Sphingomonadaceae</taxon>
        <taxon>Sphingomonas</taxon>
    </lineage>
</organism>
<comment type="similarity">
    <text evidence="4">Belongs to the cyclic nucleotide phosphodiesterase class-III family.</text>
</comment>
<reference evidence="6 7" key="1">
    <citation type="submission" date="2022-05" db="EMBL/GenBank/DDBJ databases">
        <title>S8-45 Sphingomonas ultraviolaceadurans.</title>
        <authorList>
            <person name="Liu Y."/>
        </authorList>
    </citation>
    <scope>NUCLEOTIDE SEQUENCE [LARGE SCALE GENOMIC DNA]</scope>
    <source>
        <strain evidence="6 7">S8-45</strain>
    </source>
</reference>
<evidence type="ECO:0000256" key="3">
    <source>
        <dbReference type="ARBA" id="ARBA00023004"/>
    </source>
</evidence>
<evidence type="ECO:0000256" key="2">
    <source>
        <dbReference type="ARBA" id="ARBA00022801"/>
    </source>
</evidence>
<evidence type="ECO:0000313" key="7">
    <source>
        <dbReference type="Proteomes" id="UP000831921"/>
    </source>
</evidence>
<dbReference type="PANTHER" id="PTHR42988:SF2">
    <property type="entry name" value="CYCLIC NUCLEOTIDE PHOSPHODIESTERASE CBUA0032-RELATED"/>
    <property type="match status" value="1"/>
</dbReference>
<dbReference type="InterPro" id="IPR050884">
    <property type="entry name" value="CNP_phosphodiesterase-III"/>
</dbReference>
<evidence type="ECO:0000259" key="5">
    <source>
        <dbReference type="Pfam" id="PF00149"/>
    </source>
</evidence>
<dbReference type="InterPro" id="IPR004843">
    <property type="entry name" value="Calcineurin-like_PHP"/>
</dbReference>
<proteinExistence type="inferred from homology"/>
<evidence type="ECO:0000313" key="6">
    <source>
        <dbReference type="EMBL" id="UUR07140.1"/>
    </source>
</evidence>
<dbReference type="SUPFAM" id="SSF56300">
    <property type="entry name" value="Metallo-dependent phosphatases"/>
    <property type="match status" value="1"/>
</dbReference>